<feature type="domain" description="RapZ C-terminal" evidence="1">
    <location>
        <begin position="13"/>
        <end position="133"/>
    </location>
</feature>
<dbReference type="PANTHER" id="PTHR30448">
    <property type="entry name" value="RNASE ADAPTER PROTEIN RAPZ"/>
    <property type="match status" value="1"/>
</dbReference>
<evidence type="ECO:0000313" key="3">
    <source>
        <dbReference type="Proteomes" id="UP001596380"/>
    </source>
</evidence>
<protein>
    <recommendedName>
        <fullName evidence="1">RapZ C-terminal domain-containing protein</fullName>
    </recommendedName>
</protein>
<evidence type="ECO:0000313" key="2">
    <source>
        <dbReference type="EMBL" id="MFC6883458.1"/>
    </source>
</evidence>
<dbReference type="RefSeq" id="WP_378050338.1">
    <property type="nucleotide sequence ID" value="NZ_JBHSXE010000002.1"/>
</dbReference>
<organism evidence="2 3">
    <name type="scientific">Actinomadura yumaensis</name>
    <dbReference type="NCBI Taxonomy" id="111807"/>
    <lineage>
        <taxon>Bacteria</taxon>
        <taxon>Bacillati</taxon>
        <taxon>Actinomycetota</taxon>
        <taxon>Actinomycetes</taxon>
        <taxon>Streptosporangiales</taxon>
        <taxon>Thermomonosporaceae</taxon>
        <taxon>Actinomadura</taxon>
    </lineage>
</organism>
<evidence type="ECO:0000259" key="1">
    <source>
        <dbReference type="Pfam" id="PF22740"/>
    </source>
</evidence>
<reference evidence="3" key="1">
    <citation type="journal article" date="2019" name="Int. J. Syst. Evol. Microbiol.">
        <title>The Global Catalogue of Microorganisms (GCM) 10K type strain sequencing project: providing services to taxonomists for standard genome sequencing and annotation.</title>
        <authorList>
            <consortium name="The Broad Institute Genomics Platform"/>
            <consortium name="The Broad Institute Genome Sequencing Center for Infectious Disease"/>
            <person name="Wu L."/>
            <person name="Ma J."/>
        </authorList>
    </citation>
    <scope>NUCLEOTIDE SEQUENCE [LARGE SCALE GENOMIC DNA]</scope>
    <source>
        <strain evidence="3">JCM 3369</strain>
    </source>
</reference>
<name>A0ABW2CNS8_9ACTN</name>
<dbReference type="InterPro" id="IPR053931">
    <property type="entry name" value="RapZ_C"/>
</dbReference>
<sequence length="140" mass="15246">MGIDGASSTPEVVHVISFGTLHLAAEEREAPAADRTEDVSERLSDPAGYRQVLAWLEDGPVDGRDRRVRELVAAAPGAAELLDEVTTWALARRAPVVGFSCHQGHDRSVALAELLAERLRAAGRRVVVEHLHVHLPRIRP</sequence>
<proteinExistence type="predicted"/>
<dbReference type="InterPro" id="IPR005337">
    <property type="entry name" value="RapZ-like"/>
</dbReference>
<dbReference type="Pfam" id="PF22740">
    <property type="entry name" value="PapZ_C"/>
    <property type="match status" value="1"/>
</dbReference>
<gene>
    <name evidence="2" type="ORF">ACFQKB_27115</name>
</gene>
<dbReference type="Proteomes" id="UP001596380">
    <property type="component" value="Unassembled WGS sequence"/>
</dbReference>
<accession>A0ABW2CNS8</accession>
<comment type="caution">
    <text evidence="2">The sequence shown here is derived from an EMBL/GenBank/DDBJ whole genome shotgun (WGS) entry which is preliminary data.</text>
</comment>
<dbReference type="EMBL" id="JBHSXS010000019">
    <property type="protein sequence ID" value="MFC6883458.1"/>
    <property type="molecule type" value="Genomic_DNA"/>
</dbReference>
<dbReference type="PANTHER" id="PTHR30448:SF0">
    <property type="entry name" value="RNASE ADAPTER PROTEIN RAPZ"/>
    <property type="match status" value="1"/>
</dbReference>
<keyword evidence="3" id="KW-1185">Reference proteome</keyword>